<evidence type="ECO:0000256" key="3">
    <source>
        <dbReference type="SAM" id="MobiDB-lite"/>
    </source>
</evidence>
<dbReference type="InterPro" id="IPR008942">
    <property type="entry name" value="ENTH_VHS"/>
</dbReference>
<feature type="region of interest" description="Disordered" evidence="3">
    <location>
        <begin position="313"/>
        <end position="356"/>
    </location>
</feature>
<sequence length="1481" mass="154235">MSFEKLVKGATKPKAAPPKAKYLDPIIAATWDEGGSIHDVCKSLSPRFREPNAVVVVKALIVLHTMIRNGSTDNVLSYLSGSQVLRLHNVTTGNWDGYTAPENVHHYAQYLDSRIKSYRDLKHDAIRVQSDSNRDARVTAGMNGGTAPKEAPLQRSKTLAGRKLRSMTVEKGLLRETRVVHSMIDSLVACRFYLDDLEDPLTLMALRMLVKDLLILFQAGNEGVINLLEHYFEMSHVDAKEALEIYRHFCTQTEQVVEYLGVARKLQNLLNVPVPNLKHAPVSLAGALQEYLDDPAFEQNRIEYKTNKEAVKRNKAAAKAGADAPPVPTLPSSASTSKPTNGAPSTSATNGTPKATSEGLVDFFSAIEDTQPTMFNPATNSPNTAYFQQMAGAPNPFQAMQVPPQPTGAFGPQPTGAFAAPPQLQVPGMMQPQATGFNPFNGARPVSTFGPLAAQATGIGAGAFGTQPTGAFGVQPVGAFGAQPTGAFGAQPTGAFGAQPTGAFGAQPTGAFGAQPTGAFGAQPPTQTPPFLRPQITGGGAANPFRASQAIPPLPMSGMGSMSAGPILGPGSAPQLRPQMTGGAGTANPFRASMMFSQGTGPAAFGTGSGSLSSMSSIPSVPAMPPFMLNKNDGPGAGIARPASAPLTALTSTLPVATPPTTSATPGPTLQPVKTHVTGTRNPFGAPAPKPEEIPAVPRQPTLMEIAMGQPVIQPTSPTPAVPQQQPLMPPQATGFGGSSAKAFDYSKSALGPGATDMGSIASEFAFSKSAVAPPASSAASSSAASDAGGSSLFSSFTSTTATSLNTGSPSITFSTTASSGSFSPITPSGLGGGFDMSKSALNNPAPSPLSLSSTTAPSALSAQPTGLSGGFKPSSSFGASLLSTLPTIPGSPASPPAGVTAQSTGLFGSATTTTPSNSSTLGSNPSLGLGGSGLTGGLGTNPTGFGAGPGLSSTMTGFGAGNAFGAQPPATTTTPTSSLGVGLRPQMTGGPNPFRASMAFGAGAPGGGAMPAIPTGGAGAFGGMTGMGMTSGAGAFGAMPPTSNGVDPPALSTSDFRGFQLPATPNDFEFDENHPLIGFRPVSFVADSVPGVAASGDLPSPSSARIEEVDERRQHRALCRILHRRGWIPHQISIRADISNGTVWRAIRNITETTYISKKGVHVHRQHLNRDDETMDEQVVDKTQLQEMLDLESKVVGILRPKLQDKQEDDGGSKPGANARRPATRLPRLKLSAAERALCRILYGEYRWTLNEISQFAFGRRAVGGCSAITLAAHNTPHRPDGRTGDSIFVDDVSKDHERVDKGRLTRLTKTEVPAAVTARLAKKGGATARVSIKSPGWHSPRRSSVTRGAPLRVPAGSRAAQGSGPNMLSRSANSDVESEDELFPPSEPEPTTGSDMDLTSFLKTVKPNVDLSQYEGLFHRRNIYTVQKLREINEWGEAAVKRALRAWFRDRDDDESEYVGFERMDDVQLEALRQAMRAI</sequence>
<feature type="region of interest" description="Disordered" evidence="3">
    <location>
        <begin position="1203"/>
        <end position="1225"/>
    </location>
</feature>
<dbReference type="GO" id="GO:0005546">
    <property type="term" value="F:phosphatidylinositol-4,5-bisphosphate binding"/>
    <property type="evidence" value="ECO:0007669"/>
    <property type="project" value="TreeGrafter"/>
</dbReference>
<dbReference type="GO" id="GO:0000149">
    <property type="term" value="F:SNARE binding"/>
    <property type="evidence" value="ECO:0007669"/>
    <property type="project" value="TreeGrafter"/>
</dbReference>
<dbReference type="OrthoDB" id="44015at2759"/>
<feature type="region of interest" description="Disordered" evidence="3">
    <location>
        <begin position="835"/>
        <end position="868"/>
    </location>
</feature>
<dbReference type="EMBL" id="JACAZE010000008">
    <property type="protein sequence ID" value="KAF7308238.1"/>
    <property type="molecule type" value="Genomic_DNA"/>
</dbReference>
<evidence type="ECO:0000256" key="2">
    <source>
        <dbReference type="ARBA" id="ARBA00022490"/>
    </source>
</evidence>
<dbReference type="GO" id="GO:0006900">
    <property type="term" value="P:vesicle budding from membrane"/>
    <property type="evidence" value="ECO:0007669"/>
    <property type="project" value="TreeGrafter"/>
</dbReference>
<name>A0A8H6WB28_MYCCL</name>
<feature type="region of interest" description="Disordered" evidence="3">
    <location>
        <begin position="1327"/>
        <end position="1398"/>
    </location>
</feature>
<dbReference type="PANTHER" id="PTHR22951">
    <property type="entry name" value="CLATHRIN ASSEMBLY PROTEIN"/>
    <property type="match status" value="1"/>
</dbReference>
<feature type="region of interest" description="Disordered" evidence="3">
    <location>
        <begin position="889"/>
        <end position="936"/>
    </location>
</feature>
<dbReference type="GO" id="GO:0072583">
    <property type="term" value="P:clathrin-dependent endocytosis"/>
    <property type="evidence" value="ECO:0007669"/>
    <property type="project" value="InterPro"/>
</dbReference>
<dbReference type="Gene3D" id="1.20.58.150">
    <property type="entry name" value="ANTH domain"/>
    <property type="match status" value="1"/>
</dbReference>
<dbReference type="FunFam" id="1.20.58.150:FF:000004">
    <property type="entry name" value="ENTH domain protein"/>
    <property type="match status" value="1"/>
</dbReference>
<protein>
    <submittedName>
        <fullName evidence="5">ENTH domain-containing protein</fullName>
    </submittedName>
</protein>
<dbReference type="PANTHER" id="PTHR22951:SF5">
    <property type="entry name" value="PHOSPHATIDYLINOSITOL-BINDING CLATHRIN ASSEMBLY PROTEIN LAP"/>
    <property type="match status" value="1"/>
</dbReference>
<evidence type="ECO:0000313" key="5">
    <source>
        <dbReference type="EMBL" id="KAF7308238.1"/>
    </source>
</evidence>
<feature type="compositionally biased region" description="Low complexity" evidence="3">
    <location>
        <begin position="840"/>
        <end position="863"/>
    </location>
</feature>
<dbReference type="InterPro" id="IPR045192">
    <property type="entry name" value="AP180-like"/>
</dbReference>
<evidence type="ECO:0000259" key="4">
    <source>
        <dbReference type="PROSITE" id="PS50942"/>
    </source>
</evidence>
<dbReference type="GO" id="GO:0030136">
    <property type="term" value="C:clathrin-coated vesicle"/>
    <property type="evidence" value="ECO:0007669"/>
    <property type="project" value="InterPro"/>
</dbReference>
<organism evidence="5 6">
    <name type="scientific">Mycena chlorophos</name>
    <name type="common">Agaric fungus</name>
    <name type="synonym">Agaricus chlorophos</name>
    <dbReference type="NCBI Taxonomy" id="658473"/>
    <lineage>
        <taxon>Eukaryota</taxon>
        <taxon>Fungi</taxon>
        <taxon>Dikarya</taxon>
        <taxon>Basidiomycota</taxon>
        <taxon>Agaricomycotina</taxon>
        <taxon>Agaricomycetes</taxon>
        <taxon>Agaricomycetidae</taxon>
        <taxon>Agaricales</taxon>
        <taxon>Marasmiineae</taxon>
        <taxon>Mycenaceae</taxon>
        <taxon>Mycena</taxon>
    </lineage>
</organism>
<feature type="compositionally biased region" description="Polar residues" evidence="3">
    <location>
        <begin position="330"/>
        <end position="355"/>
    </location>
</feature>
<dbReference type="CDD" id="cd16988">
    <property type="entry name" value="ANTH_N_YAP180"/>
    <property type="match status" value="1"/>
</dbReference>
<reference evidence="5" key="1">
    <citation type="submission" date="2020-05" db="EMBL/GenBank/DDBJ databases">
        <title>Mycena genomes resolve the evolution of fungal bioluminescence.</title>
        <authorList>
            <person name="Tsai I.J."/>
        </authorList>
    </citation>
    <scope>NUCLEOTIDE SEQUENCE</scope>
    <source>
        <strain evidence="5">110903Hualien_Pintung</strain>
    </source>
</reference>
<dbReference type="SUPFAM" id="SSF48464">
    <property type="entry name" value="ENTH/VHS domain"/>
    <property type="match status" value="1"/>
</dbReference>
<dbReference type="Pfam" id="PF07651">
    <property type="entry name" value="ANTH"/>
    <property type="match status" value="1"/>
</dbReference>
<dbReference type="GO" id="GO:0048268">
    <property type="term" value="P:clathrin coat assembly"/>
    <property type="evidence" value="ECO:0007669"/>
    <property type="project" value="InterPro"/>
</dbReference>
<evidence type="ECO:0000313" key="6">
    <source>
        <dbReference type="Proteomes" id="UP000613580"/>
    </source>
</evidence>
<dbReference type="InterPro" id="IPR013809">
    <property type="entry name" value="ENTH"/>
</dbReference>
<keyword evidence="6" id="KW-1185">Reference proteome</keyword>
<feature type="region of interest" description="Disordered" evidence="3">
    <location>
        <begin position="960"/>
        <end position="984"/>
    </location>
</feature>
<keyword evidence="2" id="KW-0963">Cytoplasm</keyword>
<dbReference type="InterPro" id="IPR014712">
    <property type="entry name" value="ANTH_dom_sf"/>
</dbReference>
<dbReference type="Gene3D" id="1.25.40.90">
    <property type="match status" value="1"/>
</dbReference>
<dbReference type="GO" id="GO:0005905">
    <property type="term" value="C:clathrin-coated pit"/>
    <property type="evidence" value="ECO:0007669"/>
    <property type="project" value="TreeGrafter"/>
</dbReference>
<dbReference type="GO" id="GO:0005545">
    <property type="term" value="F:1-phosphatidylinositol binding"/>
    <property type="evidence" value="ECO:0007669"/>
    <property type="project" value="InterPro"/>
</dbReference>
<proteinExistence type="predicted"/>
<evidence type="ECO:0000256" key="1">
    <source>
        <dbReference type="ARBA" id="ARBA00004496"/>
    </source>
</evidence>
<comment type="subcellular location">
    <subcellularLocation>
        <location evidence="1">Cytoplasm</location>
    </subcellularLocation>
</comment>
<feature type="compositionally biased region" description="Polar residues" evidence="3">
    <location>
        <begin position="1365"/>
        <end position="1377"/>
    </location>
</feature>
<dbReference type="SMART" id="SM00273">
    <property type="entry name" value="ENTH"/>
    <property type="match status" value="1"/>
</dbReference>
<dbReference type="FunFam" id="1.25.40.90:FF:000036">
    <property type="entry name" value="Unplaced genomic scaffold supercont1.4, whole genome shotgun sequence"/>
    <property type="match status" value="1"/>
</dbReference>
<dbReference type="GO" id="GO:0032050">
    <property type="term" value="F:clathrin heavy chain binding"/>
    <property type="evidence" value="ECO:0007669"/>
    <property type="project" value="TreeGrafter"/>
</dbReference>
<feature type="compositionally biased region" description="Basic and acidic residues" evidence="3">
    <location>
        <begin position="1203"/>
        <end position="1213"/>
    </location>
</feature>
<dbReference type="PROSITE" id="PS50942">
    <property type="entry name" value="ENTH"/>
    <property type="match status" value="1"/>
</dbReference>
<accession>A0A8H6WB28</accession>
<dbReference type="Proteomes" id="UP000613580">
    <property type="component" value="Unassembled WGS sequence"/>
</dbReference>
<dbReference type="InterPro" id="IPR011417">
    <property type="entry name" value="ANTH_dom"/>
</dbReference>
<feature type="domain" description="ENTH" evidence="4">
    <location>
        <begin position="1"/>
        <end position="125"/>
    </location>
</feature>
<feature type="compositionally biased region" description="Low complexity" evidence="3">
    <location>
        <begin position="909"/>
        <end position="928"/>
    </location>
</feature>
<comment type="caution">
    <text evidence="5">The sequence shown here is derived from an EMBL/GenBank/DDBJ whole genome shotgun (WGS) entry which is preliminary data.</text>
</comment>
<dbReference type="SUPFAM" id="SSF89009">
    <property type="entry name" value="GAT-like domain"/>
    <property type="match status" value="1"/>
</dbReference>
<gene>
    <name evidence="5" type="ORF">HMN09_00671700</name>
</gene>